<dbReference type="SUPFAM" id="SSF48452">
    <property type="entry name" value="TPR-like"/>
    <property type="match status" value="1"/>
</dbReference>
<dbReference type="AlphaFoldDB" id="A0A2K9PTU1"/>
<sequence length="489" mass="53759">MKIKNILVAICLSVFLSNCSIDKIEPNNLLVEDNVVRDGESASLLLNSAYVLFRTNGDSAGALEINQEIIYALNVAGEQFSAFPVGFVEDFITNTVEADDPDLKAIYINQYKVINTVNFLIEALEAGKASDLNDDETNAMIAEARTIRAIAHFKLLRIFGQFYDLNSIYGIVVRTEPARGAVFSARNTVQETYDAIVGDLEFAAANGPSGIPHYRVSAVTAQAYLAKVQLYIGDYTNAANTATAVINNSDGYTLEQTYDDIFFNRWDSSEVLFALFSGDGRTTEAAPTAFLPAIYSPFFLPPSESFLTLADAQDGVIGDAELFTFSSGLDTRFSFGYNFNNPNNQNNPSVVGVPGNVKYPYDISAPNGNTTYLLRLAEVYLIFAEAEARRDGGDLNAALARLNELRTRATGIELKTLTDKATLLADIRNEKRLELYIENAEPWFDLVRYDILGDLDASTLKPTLTSQNKFIYPIPQSALASNNLLKQNP</sequence>
<evidence type="ECO:0000313" key="9">
    <source>
        <dbReference type="Proteomes" id="UP000235826"/>
    </source>
</evidence>
<keyword evidence="9" id="KW-1185">Reference proteome</keyword>
<keyword evidence="5" id="KW-0998">Cell outer membrane</keyword>
<keyword evidence="3" id="KW-0732">Signal</keyword>
<accession>A0A2K9PTU1</accession>
<feature type="domain" description="RagB/SusD" evidence="6">
    <location>
        <begin position="341"/>
        <end position="489"/>
    </location>
</feature>
<protein>
    <submittedName>
        <fullName evidence="8">RagB/SusD family nutrient uptake outer membrane protein</fullName>
    </submittedName>
</protein>
<dbReference type="KEGG" id="fek:C1H87_15210"/>
<dbReference type="EMBL" id="CP025791">
    <property type="protein sequence ID" value="AUP79977.1"/>
    <property type="molecule type" value="Genomic_DNA"/>
</dbReference>
<dbReference type="InterPro" id="IPR012944">
    <property type="entry name" value="SusD_RagB_dom"/>
</dbReference>
<dbReference type="Proteomes" id="UP000235826">
    <property type="component" value="Chromosome"/>
</dbReference>
<evidence type="ECO:0000259" key="7">
    <source>
        <dbReference type="Pfam" id="PF14322"/>
    </source>
</evidence>
<dbReference type="RefSeq" id="WP_102756629.1">
    <property type="nucleotide sequence ID" value="NZ_CP025791.1"/>
</dbReference>
<evidence type="ECO:0000256" key="5">
    <source>
        <dbReference type="ARBA" id="ARBA00023237"/>
    </source>
</evidence>
<evidence type="ECO:0000259" key="6">
    <source>
        <dbReference type="Pfam" id="PF07980"/>
    </source>
</evidence>
<dbReference type="InterPro" id="IPR011990">
    <property type="entry name" value="TPR-like_helical_dom_sf"/>
</dbReference>
<evidence type="ECO:0000256" key="2">
    <source>
        <dbReference type="ARBA" id="ARBA00006275"/>
    </source>
</evidence>
<proteinExistence type="inferred from homology"/>
<dbReference type="Pfam" id="PF14322">
    <property type="entry name" value="SusD-like_3"/>
    <property type="match status" value="1"/>
</dbReference>
<reference evidence="8 9" key="1">
    <citation type="submission" date="2018-01" db="EMBL/GenBank/DDBJ databases">
        <title>Complete genome sequence of Flavivirga eckloniae ECD14 isolated from seaweed Ecklonia cava.</title>
        <authorList>
            <person name="Lee J.H."/>
            <person name="Baik K.S."/>
            <person name="Seong C.N."/>
        </authorList>
    </citation>
    <scope>NUCLEOTIDE SEQUENCE [LARGE SCALE GENOMIC DNA]</scope>
    <source>
        <strain evidence="8 9">ECD14</strain>
    </source>
</reference>
<gene>
    <name evidence="8" type="ORF">C1H87_15210</name>
</gene>
<organism evidence="8 9">
    <name type="scientific">Flavivirga eckloniae</name>
    <dbReference type="NCBI Taxonomy" id="1803846"/>
    <lineage>
        <taxon>Bacteria</taxon>
        <taxon>Pseudomonadati</taxon>
        <taxon>Bacteroidota</taxon>
        <taxon>Flavobacteriia</taxon>
        <taxon>Flavobacteriales</taxon>
        <taxon>Flavobacteriaceae</taxon>
        <taxon>Flavivirga</taxon>
    </lineage>
</organism>
<dbReference type="InterPro" id="IPR033985">
    <property type="entry name" value="SusD-like_N"/>
</dbReference>
<feature type="domain" description="SusD-like N-terminal" evidence="7">
    <location>
        <begin position="87"/>
        <end position="230"/>
    </location>
</feature>
<comment type="similarity">
    <text evidence="2">Belongs to the SusD family.</text>
</comment>
<dbReference type="GO" id="GO:0009279">
    <property type="term" value="C:cell outer membrane"/>
    <property type="evidence" value="ECO:0007669"/>
    <property type="project" value="UniProtKB-SubCell"/>
</dbReference>
<dbReference type="Pfam" id="PF07980">
    <property type="entry name" value="SusD_RagB"/>
    <property type="match status" value="1"/>
</dbReference>
<dbReference type="Gene3D" id="1.25.40.390">
    <property type="match status" value="1"/>
</dbReference>
<evidence type="ECO:0000256" key="3">
    <source>
        <dbReference type="ARBA" id="ARBA00022729"/>
    </source>
</evidence>
<name>A0A2K9PTU1_9FLAO</name>
<evidence type="ECO:0000256" key="4">
    <source>
        <dbReference type="ARBA" id="ARBA00023136"/>
    </source>
</evidence>
<evidence type="ECO:0000256" key="1">
    <source>
        <dbReference type="ARBA" id="ARBA00004442"/>
    </source>
</evidence>
<dbReference type="OrthoDB" id="621570at2"/>
<evidence type="ECO:0000313" key="8">
    <source>
        <dbReference type="EMBL" id="AUP79977.1"/>
    </source>
</evidence>
<keyword evidence="4" id="KW-0472">Membrane</keyword>
<comment type="subcellular location">
    <subcellularLocation>
        <location evidence="1">Cell outer membrane</location>
    </subcellularLocation>
</comment>